<accession>A0A3M7Q1R1</accession>
<dbReference type="EMBL" id="REGN01007739">
    <property type="protein sequence ID" value="RNA05396.1"/>
    <property type="molecule type" value="Genomic_DNA"/>
</dbReference>
<name>A0A3M7Q1R1_BRAPC</name>
<sequence>MVIVLKLCQKYNNSCDLIKLVEKRNKIRLVFCVQLDFVAFPITGTSIESVDVSLLLNFLISMSRFY</sequence>
<proteinExistence type="predicted"/>
<protein>
    <submittedName>
        <fullName evidence="1">Uncharacterized protein</fullName>
    </submittedName>
</protein>
<dbReference type="AlphaFoldDB" id="A0A3M7Q1R1"/>
<reference evidence="1 2" key="1">
    <citation type="journal article" date="2018" name="Sci. Rep.">
        <title>Genomic signatures of local adaptation to the degree of environmental predictability in rotifers.</title>
        <authorList>
            <person name="Franch-Gras L."/>
            <person name="Hahn C."/>
            <person name="Garcia-Roger E.M."/>
            <person name="Carmona M.J."/>
            <person name="Serra M."/>
            <person name="Gomez A."/>
        </authorList>
    </citation>
    <scope>NUCLEOTIDE SEQUENCE [LARGE SCALE GENOMIC DNA]</scope>
    <source>
        <strain evidence="1">HYR1</strain>
    </source>
</reference>
<dbReference type="Proteomes" id="UP000276133">
    <property type="component" value="Unassembled WGS sequence"/>
</dbReference>
<organism evidence="1 2">
    <name type="scientific">Brachionus plicatilis</name>
    <name type="common">Marine rotifer</name>
    <name type="synonym">Brachionus muelleri</name>
    <dbReference type="NCBI Taxonomy" id="10195"/>
    <lineage>
        <taxon>Eukaryota</taxon>
        <taxon>Metazoa</taxon>
        <taxon>Spiralia</taxon>
        <taxon>Gnathifera</taxon>
        <taxon>Rotifera</taxon>
        <taxon>Eurotatoria</taxon>
        <taxon>Monogononta</taxon>
        <taxon>Pseudotrocha</taxon>
        <taxon>Ploima</taxon>
        <taxon>Brachionidae</taxon>
        <taxon>Brachionus</taxon>
    </lineage>
</organism>
<gene>
    <name evidence="1" type="ORF">BpHYR1_017833</name>
</gene>
<keyword evidence="2" id="KW-1185">Reference proteome</keyword>
<comment type="caution">
    <text evidence="1">The sequence shown here is derived from an EMBL/GenBank/DDBJ whole genome shotgun (WGS) entry which is preliminary data.</text>
</comment>
<evidence type="ECO:0000313" key="1">
    <source>
        <dbReference type="EMBL" id="RNA05396.1"/>
    </source>
</evidence>
<evidence type="ECO:0000313" key="2">
    <source>
        <dbReference type="Proteomes" id="UP000276133"/>
    </source>
</evidence>